<name>A0ABV7MIP3_9HYPH</name>
<sequence length="337" mass="37622">MAVHYQDHRFAEIWPLPNGEDFAKFVADIRANGVQVPIVLYQGKILDGRARYRACIEAGIEPRFEGIGTPNDVDALNLVVSLNDYRRQHSTFERRAFAAARLAHFKQQTQFQEKVEMPAGATRDPSLPGHNRFVKEAALIMDVSTGSLARARTVIQYAPELEKAVVDRRLGLQAAAEKAHPSKATHVKGTVARRSAAKETAAEEIYQRGLEFRRNIPKANFLTPEEVDPDFEGTPLEFATKYGHVLTRTASQREQEAARARGEEFVAWLRKCASGAPVNISEADLLAYIRGNGSEPGYRLNKFNGRWTAFDAMHARFAALIAQLESHLADKPTVVER</sequence>
<organism evidence="1 2">
    <name type="scientific">Mesorhizobium cantuariense</name>
    <dbReference type="NCBI Taxonomy" id="1300275"/>
    <lineage>
        <taxon>Bacteria</taxon>
        <taxon>Pseudomonadati</taxon>
        <taxon>Pseudomonadota</taxon>
        <taxon>Alphaproteobacteria</taxon>
        <taxon>Hyphomicrobiales</taxon>
        <taxon>Phyllobacteriaceae</taxon>
        <taxon>Mesorhizobium</taxon>
    </lineage>
</organism>
<evidence type="ECO:0000313" key="2">
    <source>
        <dbReference type="Proteomes" id="UP001595648"/>
    </source>
</evidence>
<evidence type="ECO:0008006" key="3">
    <source>
        <dbReference type="Google" id="ProtNLM"/>
    </source>
</evidence>
<reference evidence="2" key="1">
    <citation type="journal article" date="2019" name="Int. J. Syst. Evol. Microbiol.">
        <title>The Global Catalogue of Microorganisms (GCM) 10K type strain sequencing project: providing services to taxonomists for standard genome sequencing and annotation.</title>
        <authorList>
            <consortium name="The Broad Institute Genomics Platform"/>
            <consortium name="The Broad Institute Genome Sequencing Center for Infectious Disease"/>
            <person name="Wu L."/>
            <person name="Ma J."/>
        </authorList>
    </citation>
    <scope>NUCLEOTIDE SEQUENCE [LARGE SCALE GENOMIC DNA]</scope>
    <source>
        <strain evidence="2">ICMP 19515</strain>
    </source>
</reference>
<accession>A0ABV7MIP3</accession>
<dbReference type="SUPFAM" id="SSF110849">
    <property type="entry name" value="ParB/Sulfiredoxin"/>
    <property type="match status" value="1"/>
</dbReference>
<comment type="caution">
    <text evidence="1">The sequence shown here is derived from an EMBL/GenBank/DDBJ whole genome shotgun (WGS) entry which is preliminary data.</text>
</comment>
<dbReference type="EMBL" id="JBHRVD010000001">
    <property type="protein sequence ID" value="MFC3321235.1"/>
    <property type="molecule type" value="Genomic_DNA"/>
</dbReference>
<keyword evidence="2" id="KW-1185">Reference proteome</keyword>
<proteinExistence type="predicted"/>
<dbReference type="Proteomes" id="UP001595648">
    <property type="component" value="Unassembled WGS sequence"/>
</dbReference>
<dbReference type="InterPro" id="IPR036086">
    <property type="entry name" value="ParB/Sulfiredoxin_sf"/>
</dbReference>
<dbReference type="RefSeq" id="WP_378977432.1">
    <property type="nucleotide sequence ID" value="NZ_JBHRVD010000001.1"/>
</dbReference>
<gene>
    <name evidence="1" type="ORF">ACFOJ9_05480</name>
</gene>
<protein>
    <recommendedName>
        <fullName evidence="3">ParB/Sulfiredoxin domain-containing protein</fullName>
    </recommendedName>
</protein>
<evidence type="ECO:0000313" key="1">
    <source>
        <dbReference type="EMBL" id="MFC3321235.1"/>
    </source>
</evidence>